<dbReference type="SUPFAM" id="SSF52833">
    <property type="entry name" value="Thioredoxin-like"/>
    <property type="match status" value="1"/>
</dbReference>
<dbReference type="InterPro" id="IPR036249">
    <property type="entry name" value="Thioredoxin-like_sf"/>
</dbReference>
<dbReference type="EMBL" id="CM007647">
    <property type="protein sequence ID" value="ONM04069.1"/>
    <property type="molecule type" value="Genomic_DNA"/>
</dbReference>
<evidence type="ECO:0000313" key="2">
    <source>
        <dbReference type="EMBL" id="ONM04069.1"/>
    </source>
</evidence>
<accession>A0A1D6KML3</accession>
<sequence>MSFFMHKSNFVVCIHHGKIAGQRDGNSLGPRCIILPLSSKGPTFRPKVLEMGGKKQFPYMVDPNTGVAMYESDDIIKYLADTYGVYSTHLLFTFALKGCSSLFVGEKACLGLSPRPHSCRSLTGFVCEKDCIVLSPS</sequence>
<evidence type="ECO:0000259" key="1">
    <source>
        <dbReference type="Pfam" id="PF13417"/>
    </source>
</evidence>
<dbReference type="Pfam" id="PF13417">
    <property type="entry name" value="GST_N_3"/>
    <property type="match status" value="1"/>
</dbReference>
<dbReference type="PANTHER" id="PTHR45288">
    <property type="entry name" value="THIOREDOXIN FAMILY PROTEIN"/>
    <property type="match status" value="1"/>
</dbReference>
<dbReference type="InterPro" id="IPR004045">
    <property type="entry name" value="Glutathione_S-Trfase_N"/>
</dbReference>
<feature type="domain" description="GST N-terminal" evidence="1">
    <location>
        <begin position="43"/>
        <end position="84"/>
    </location>
</feature>
<proteinExistence type="predicted"/>
<reference evidence="2" key="1">
    <citation type="submission" date="2015-12" db="EMBL/GenBank/DDBJ databases">
        <title>Update maize B73 reference genome by single molecule sequencing technologies.</title>
        <authorList>
            <consortium name="Maize Genome Sequencing Project"/>
            <person name="Ware D."/>
        </authorList>
    </citation>
    <scope>NUCLEOTIDE SEQUENCE [LARGE SCALE GENOMIC DNA]</scope>
    <source>
        <tissue evidence="2">Seedling</tissue>
    </source>
</reference>
<dbReference type="PANTHER" id="PTHR45288:SF1">
    <property type="entry name" value="THIOREDOXIN FAMILY PROTEIN"/>
    <property type="match status" value="1"/>
</dbReference>
<name>A0A1D6KML3_MAIZE</name>
<dbReference type="Gene3D" id="3.40.30.10">
    <property type="entry name" value="Glutaredoxin"/>
    <property type="match status" value="1"/>
</dbReference>
<gene>
    <name evidence="2" type="ORF">ZEAMMB73_Zm00001d031948</name>
</gene>
<protein>
    <submittedName>
        <fullName evidence="2">Thioredoxin family protein</fullName>
    </submittedName>
</protein>
<dbReference type="AlphaFoldDB" id="A0A1D6KML3"/>
<organism evidence="2">
    <name type="scientific">Zea mays</name>
    <name type="common">Maize</name>
    <dbReference type="NCBI Taxonomy" id="4577"/>
    <lineage>
        <taxon>Eukaryota</taxon>
        <taxon>Viridiplantae</taxon>
        <taxon>Streptophyta</taxon>
        <taxon>Embryophyta</taxon>
        <taxon>Tracheophyta</taxon>
        <taxon>Spermatophyta</taxon>
        <taxon>Magnoliopsida</taxon>
        <taxon>Liliopsida</taxon>
        <taxon>Poales</taxon>
        <taxon>Poaceae</taxon>
        <taxon>PACMAD clade</taxon>
        <taxon>Panicoideae</taxon>
        <taxon>Andropogonodae</taxon>
        <taxon>Andropogoneae</taxon>
        <taxon>Tripsacinae</taxon>
        <taxon>Zea</taxon>
    </lineage>
</organism>